<dbReference type="PANTHER" id="PTHR30595">
    <property type="entry name" value="GLPR-RELATED TRANSCRIPTIONAL REPRESSOR"/>
    <property type="match status" value="1"/>
</dbReference>
<dbReference type="CDD" id="cd00090">
    <property type="entry name" value="HTH_ARSR"/>
    <property type="match status" value="1"/>
</dbReference>
<evidence type="ECO:0000313" key="2">
    <source>
        <dbReference type="EMBL" id="NBI33480.1"/>
    </source>
</evidence>
<dbReference type="GO" id="GO:0006355">
    <property type="term" value="P:regulation of DNA-templated transcription"/>
    <property type="evidence" value="ECO:0007669"/>
    <property type="project" value="UniProtKB-ARBA"/>
</dbReference>
<dbReference type="Pfam" id="PF13749">
    <property type="entry name" value="HATPase_c_4"/>
    <property type="match status" value="1"/>
</dbReference>
<accession>A0A7C9JC98</accession>
<dbReference type="Gene3D" id="3.30.565.60">
    <property type="match status" value="1"/>
</dbReference>
<dbReference type="PANTHER" id="PTHR30595:SF6">
    <property type="entry name" value="SCHLAFEN ALBA-2 DOMAIN-CONTAINING PROTEIN"/>
    <property type="match status" value="1"/>
</dbReference>
<comment type="caution">
    <text evidence="2">The sequence shown here is derived from an EMBL/GenBank/DDBJ whole genome shotgun (WGS) entry which is preliminary data.</text>
</comment>
<dbReference type="AlphaFoldDB" id="A0A7C9JC98"/>
<organism evidence="2">
    <name type="scientific">Muribaculaceae bacterium Z82</name>
    <dbReference type="NCBI Taxonomy" id="2304548"/>
    <lineage>
        <taxon>Bacteria</taxon>
        <taxon>Pseudomonadati</taxon>
        <taxon>Bacteroidota</taxon>
        <taxon>Bacteroidia</taxon>
        <taxon>Bacteroidales</taxon>
        <taxon>Muribaculaceae</taxon>
    </lineage>
</organism>
<dbReference type="Pfam" id="PF04326">
    <property type="entry name" value="SLFN_AlbA_2"/>
    <property type="match status" value="1"/>
</dbReference>
<dbReference type="InterPro" id="IPR007421">
    <property type="entry name" value="Schlafen_AlbA_2_dom"/>
</dbReference>
<name>A0A7C9JC98_9BACT</name>
<sequence>MDKALALERISKAREGQHLEFKEASGGLPEDVWETYSAFANTEGGVIVLGVREEPSKTFAVVGVPDAQKAVADFWSILRNPQRVSRDTMLYDGVRVERVDDVDLVVIDVPRAERGDKPVSVFDRRRKGFVAWVRRGDGDFQASPDDLRLMQYDGISSADRKPLEEFTPEALSAETVRRFRNVFSANKPQHPWTEEADEDFLFHIGALGKGRDGALHPTQAGLLAFGNEYEITSYAPHYLLDYREETSGDRRWDDRIVSQSGDWSGNLIDFYYRVSERFVRYFKTPFATDETGTVHGSRNPVTEAVNEALANAIVHAFYGTNGAIRIVLTGDELVISNPGSLLMDRRVAIAGGYSEARNPTLMRMFAFVGVSDRAGSGLQKIWETWLSEFGSEPALAERHGPAAVELRLPLAPKAAYGEESRSNRSADPRAAMVLNDDEIKQLVAGSPQGILPCELHEKTGVSQRTAQERLKALSDAGELERRKDGRFYRYFAVSSR</sequence>
<dbReference type="Gene3D" id="3.30.950.30">
    <property type="entry name" value="Schlafen, AAA domain"/>
    <property type="match status" value="1"/>
</dbReference>
<gene>
    <name evidence="2" type="ORF">D1639_00200</name>
</gene>
<dbReference type="InterPro" id="IPR038461">
    <property type="entry name" value="Schlafen_AlbA_2_dom_sf"/>
</dbReference>
<evidence type="ECO:0000259" key="1">
    <source>
        <dbReference type="Pfam" id="PF04326"/>
    </source>
</evidence>
<feature type="domain" description="Schlafen AlbA-2" evidence="1">
    <location>
        <begin position="15"/>
        <end position="140"/>
    </location>
</feature>
<dbReference type="InterPro" id="IPR038475">
    <property type="entry name" value="RecG_C_sf"/>
</dbReference>
<proteinExistence type="predicted"/>
<protein>
    <recommendedName>
        <fullName evidence="1">Schlafen AlbA-2 domain-containing protein</fullName>
    </recommendedName>
</protein>
<dbReference type="InterPro" id="IPR036388">
    <property type="entry name" value="WH-like_DNA-bd_sf"/>
</dbReference>
<dbReference type="SUPFAM" id="SSF46785">
    <property type="entry name" value="Winged helix' DNA-binding domain"/>
    <property type="match status" value="1"/>
</dbReference>
<dbReference type="EMBL" id="QWKH01000001">
    <property type="protein sequence ID" value="NBI33480.1"/>
    <property type="molecule type" value="Genomic_DNA"/>
</dbReference>
<dbReference type="InterPro" id="IPR011991">
    <property type="entry name" value="ArsR-like_HTH"/>
</dbReference>
<reference evidence="2" key="1">
    <citation type="submission" date="2018-08" db="EMBL/GenBank/DDBJ databases">
        <title>Murine metabolic-syndrome-specific gut microbial biobank.</title>
        <authorList>
            <person name="Liu C."/>
        </authorList>
    </citation>
    <scope>NUCLEOTIDE SEQUENCE [LARGE SCALE GENOMIC DNA]</scope>
    <source>
        <strain evidence="2">Z82</strain>
    </source>
</reference>
<dbReference type="InterPro" id="IPR036390">
    <property type="entry name" value="WH_DNA-bd_sf"/>
</dbReference>
<dbReference type="Gene3D" id="1.10.10.10">
    <property type="entry name" value="Winged helix-like DNA-binding domain superfamily/Winged helix DNA-binding domain"/>
    <property type="match status" value="1"/>
</dbReference>